<dbReference type="PANTHER" id="PTHR43798:SF31">
    <property type="entry name" value="AB HYDROLASE SUPERFAMILY PROTEIN YCLE"/>
    <property type="match status" value="1"/>
</dbReference>
<dbReference type="Gene3D" id="3.40.50.1820">
    <property type="entry name" value="alpha/beta hydrolase"/>
    <property type="match status" value="1"/>
</dbReference>
<dbReference type="GO" id="GO:0016787">
    <property type="term" value="F:hydrolase activity"/>
    <property type="evidence" value="ECO:0007669"/>
    <property type="project" value="UniProtKB-KW"/>
</dbReference>
<dbReference type="Pfam" id="PF00561">
    <property type="entry name" value="Abhydrolase_1"/>
    <property type="match status" value="1"/>
</dbReference>
<dbReference type="InterPro" id="IPR000073">
    <property type="entry name" value="AB_hydrolase_1"/>
</dbReference>
<dbReference type="SUPFAM" id="SSF53474">
    <property type="entry name" value="alpha/beta-Hydrolases"/>
    <property type="match status" value="1"/>
</dbReference>
<evidence type="ECO:0000313" key="3">
    <source>
        <dbReference type="EMBL" id="UWP58173.1"/>
    </source>
</evidence>
<dbReference type="Proteomes" id="UP001060164">
    <property type="component" value="Chromosome"/>
</dbReference>
<name>A0ABY5VFC2_9FIRM</name>
<accession>A0ABY5VFC2</accession>
<sequence>MDIKLHYTERGEGEPLILLHGNGEDSGYFVHQINYFSNMFRVIAIDTRGHGKSPRGEKPFTIRQFAEDLKGFMDEHLIEKANVLGFSDGGNIALVFALKHPDKVIRLILNGANLDAAGVKASVQIPIVAGYKMASLFAGRSVQARRNAEMLGLMVNDPNIDPARLKALDVPVLVIAGQRDMIKYEHTRLIYESLPNAKIAVIPGDHFIANKNPEIFNRLVGDFLLRNKKPDLPRGGI</sequence>
<proteinExistence type="predicted"/>
<dbReference type="EMBL" id="CP102290">
    <property type="protein sequence ID" value="UWP58173.1"/>
    <property type="molecule type" value="Genomic_DNA"/>
</dbReference>
<keyword evidence="1 3" id="KW-0378">Hydrolase</keyword>
<organism evidence="3 4">
    <name type="scientific">Ruminococcus gauvreauii</name>
    <dbReference type="NCBI Taxonomy" id="438033"/>
    <lineage>
        <taxon>Bacteria</taxon>
        <taxon>Bacillati</taxon>
        <taxon>Bacillota</taxon>
        <taxon>Clostridia</taxon>
        <taxon>Eubacteriales</taxon>
        <taxon>Oscillospiraceae</taxon>
        <taxon>Ruminococcus</taxon>
    </lineage>
</organism>
<evidence type="ECO:0000256" key="1">
    <source>
        <dbReference type="ARBA" id="ARBA00022801"/>
    </source>
</evidence>
<dbReference type="RefSeq" id="WP_028529232.1">
    <property type="nucleotide sequence ID" value="NZ_CABLBR010000021.1"/>
</dbReference>
<evidence type="ECO:0000313" key="4">
    <source>
        <dbReference type="Proteomes" id="UP001060164"/>
    </source>
</evidence>
<dbReference type="InterPro" id="IPR029058">
    <property type="entry name" value="AB_hydrolase_fold"/>
</dbReference>
<dbReference type="PANTHER" id="PTHR43798">
    <property type="entry name" value="MONOACYLGLYCEROL LIPASE"/>
    <property type="match status" value="1"/>
</dbReference>
<gene>
    <name evidence="3" type="ORF">NQ502_12370</name>
</gene>
<dbReference type="PRINTS" id="PR00111">
    <property type="entry name" value="ABHYDROLASE"/>
</dbReference>
<protein>
    <submittedName>
        <fullName evidence="3">Alpha/beta hydrolase</fullName>
    </submittedName>
</protein>
<keyword evidence="4" id="KW-1185">Reference proteome</keyword>
<reference evidence="3" key="1">
    <citation type="journal article" date="2022" name="Cell">
        <title>Design, construction, and in vivo augmentation of a complex gut microbiome.</title>
        <authorList>
            <person name="Cheng A.G."/>
            <person name="Ho P.Y."/>
            <person name="Aranda-Diaz A."/>
            <person name="Jain S."/>
            <person name="Yu F.B."/>
            <person name="Meng X."/>
            <person name="Wang M."/>
            <person name="Iakiviak M."/>
            <person name="Nagashima K."/>
            <person name="Zhao A."/>
            <person name="Murugkar P."/>
            <person name="Patil A."/>
            <person name="Atabakhsh K."/>
            <person name="Weakley A."/>
            <person name="Yan J."/>
            <person name="Brumbaugh A.R."/>
            <person name="Higginbottom S."/>
            <person name="Dimas A."/>
            <person name="Shiver A.L."/>
            <person name="Deutschbauer A."/>
            <person name="Neff N."/>
            <person name="Sonnenburg J.L."/>
            <person name="Huang K.C."/>
            <person name="Fischbach M.A."/>
        </authorList>
    </citation>
    <scope>NUCLEOTIDE SEQUENCE</scope>
    <source>
        <strain evidence="3">DSM 19829</strain>
    </source>
</reference>
<feature type="domain" description="AB hydrolase-1" evidence="2">
    <location>
        <begin position="15"/>
        <end position="113"/>
    </location>
</feature>
<evidence type="ECO:0000259" key="2">
    <source>
        <dbReference type="Pfam" id="PF00561"/>
    </source>
</evidence>
<dbReference type="InterPro" id="IPR050266">
    <property type="entry name" value="AB_hydrolase_sf"/>
</dbReference>